<dbReference type="Gene3D" id="1.20.5.520">
    <property type="entry name" value="Single helix bin"/>
    <property type="match status" value="1"/>
</dbReference>
<name>A0A8C4SI44_ERPCA</name>
<proteinExistence type="inferred from homology"/>
<dbReference type="FunFam" id="1.20.5.520:FF:000001">
    <property type="entry name" value="Thymosin beta"/>
    <property type="match status" value="1"/>
</dbReference>
<dbReference type="GO" id="GO:0005856">
    <property type="term" value="C:cytoskeleton"/>
    <property type="evidence" value="ECO:0007669"/>
    <property type="project" value="UniProtKB-SubCell"/>
</dbReference>
<keyword evidence="8" id="KW-1185">Reference proteome</keyword>
<accession>A0A8C4SI44</accession>
<comment type="similarity">
    <text evidence="2">Belongs to the thymosin beta family.</text>
</comment>
<evidence type="ECO:0000256" key="3">
    <source>
        <dbReference type="ARBA" id="ARBA00022490"/>
    </source>
</evidence>
<evidence type="ECO:0000313" key="8">
    <source>
        <dbReference type="Proteomes" id="UP000694620"/>
    </source>
</evidence>
<dbReference type="GO" id="GO:0005737">
    <property type="term" value="C:cytoplasm"/>
    <property type="evidence" value="ECO:0007669"/>
    <property type="project" value="TreeGrafter"/>
</dbReference>
<reference evidence="7" key="1">
    <citation type="submission" date="2021-06" db="EMBL/GenBank/DDBJ databases">
        <authorList>
            <consortium name="Wellcome Sanger Institute Data Sharing"/>
        </authorList>
    </citation>
    <scope>NUCLEOTIDE SEQUENCE [LARGE SCALE GENOMIC DNA]</scope>
</reference>
<keyword evidence="3" id="KW-0963">Cytoplasm</keyword>
<dbReference type="GO" id="GO:0003785">
    <property type="term" value="F:actin monomer binding"/>
    <property type="evidence" value="ECO:0007669"/>
    <property type="project" value="InterPro"/>
</dbReference>
<evidence type="ECO:0000256" key="6">
    <source>
        <dbReference type="ARBA" id="ARBA00025497"/>
    </source>
</evidence>
<comment type="subcellular location">
    <subcellularLocation>
        <location evidence="1">Cytoplasm</location>
        <location evidence="1">Cytoskeleton</location>
    </subcellularLocation>
</comment>
<evidence type="ECO:0000313" key="7">
    <source>
        <dbReference type="Ensembl" id="ENSECRP00000017371.1"/>
    </source>
</evidence>
<dbReference type="PANTHER" id="PTHR12021">
    <property type="entry name" value="THYMOSIN BETA"/>
    <property type="match status" value="1"/>
</dbReference>
<dbReference type="GO" id="GO:0030334">
    <property type="term" value="P:regulation of cell migration"/>
    <property type="evidence" value="ECO:0007669"/>
    <property type="project" value="TreeGrafter"/>
</dbReference>
<keyword evidence="5" id="KW-0206">Cytoskeleton</keyword>
<reference evidence="7" key="3">
    <citation type="submission" date="2025-09" db="UniProtKB">
        <authorList>
            <consortium name="Ensembl"/>
        </authorList>
    </citation>
    <scope>IDENTIFICATION</scope>
</reference>
<dbReference type="InterPro" id="IPR038386">
    <property type="entry name" value="Beta-thymosin_sf"/>
</dbReference>
<evidence type="ECO:0000256" key="5">
    <source>
        <dbReference type="ARBA" id="ARBA00023212"/>
    </source>
</evidence>
<keyword evidence="4" id="KW-0009">Actin-binding</keyword>
<evidence type="ECO:0008006" key="9">
    <source>
        <dbReference type="Google" id="ProtNLM"/>
    </source>
</evidence>
<protein>
    <recommendedName>
        <fullName evidence="9">Thymosin beta</fullName>
    </recommendedName>
</protein>
<dbReference type="Pfam" id="PF01290">
    <property type="entry name" value="Thymosin"/>
    <property type="match status" value="1"/>
</dbReference>
<dbReference type="Proteomes" id="UP000694620">
    <property type="component" value="Chromosome 4"/>
</dbReference>
<comment type="function">
    <text evidence="6">Plays an important role in the organization of the cytoskeleton. Binds to and sequesters actin monomers (G actin) and therefore inhibits actin polymerization.</text>
</comment>
<dbReference type="GeneTree" id="ENSGT01150000289769"/>
<dbReference type="Ensembl" id="ENSECRT00000017708.1">
    <property type="protein sequence ID" value="ENSECRP00000017371.1"/>
    <property type="gene ID" value="ENSECRG00000011590.1"/>
</dbReference>
<dbReference type="PANTHER" id="PTHR12021:SF26">
    <property type="entry name" value="THYMOSIN BETA"/>
    <property type="match status" value="1"/>
</dbReference>
<reference evidence="7" key="2">
    <citation type="submission" date="2025-08" db="UniProtKB">
        <authorList>
            <consortium name="Ensembl"/>
        </authorList>
    </citation>
    <scope>IDENTIFICATION</scope>
</reference>
<organism evidence="7 8">
    <name type="scientific">Erpetoichthys calabaricus</name>
    <name type="common">Rope fish</name>
    <name type="synonym">Calamoichthys calabaricus</name>
    <dbReference type="NCBI Taxonomy" id="27687"/>
    <lineage>
        <taxon>Eukaryota</taxon>
        <taxon>Metazoa</taxon>
        <taxon>Chordata</taxon>
        <taxon>Craniata</taxon>
        <taxon>Vertebrata</taxon>
        <taxon>Euteleostomi</taxon>
        <taxon>Actinopterygii</taxon>
        <taxon>Polypteriformes</taxon>
        <taxon>Polypteridae</taxon>
        <taxon>Erpetoichthys</taxon>
    </lineage>
</organism>
<dbReference type="InterPro" id="IPR001152">
    <property type="entry name" value="Beta-thymosin"/>
</dbReference>
<dbReference type="SMART" id="SM00152">
    <property type="entry name" value="THY"/>
    <property type="match status" value="1"/>
</dbReference>
<evidence type="ECO:0000256" key="4">
    <source>
        <dbReference type="ARBA" id="ARBA00023203"/>
    </source>
</evidence>
<dbReference type="AlphaFoldDB" id="A0A8C4SI44"/>
<sequence length="51" mass="5906">ILNLTKMDNKPSMEEVTGFDKTKLKKAETIEKNNLPTKEVIDEEKKLKEKS</sequence>
<evidence type="ECO:0000256" key="1">
    <source>
        <dbReference type="ARBA" id="ARBA00004245"/>
    </source>
</evidence>
<evidence type="ECO:0000256" key="2">
    <source>
        <dbReference type="ARBA" id="ARBA00009511"/>
    </source>
</evidence>
<dbReference type="GO" id="GO:0007015">
    <property type="term" value="P:actin filament organization"/>
    <property type="evidence" value="ECO:0007669"/>
    <property type="project" value="InterPro"/>
</dbReference>